<keyword evidence="14" id="KW-0449">Lipoprotein</keyword>
<keyword evidence="3" id="KW-0813">Transport</keyword>
<keyword evidence="4" id="KW-1134">Transmembrane beta strand</keyword>
<keyword evidence="6" id="KW-0812">Transmembrane</keyword>
<evidence type="ECO:0000259" key="16">
    <source>
        <dbReference type="Pfam" id="PF02563"/>
    </source>
</evidence>
<evidence type="ECO:0000256" key="4">
    <source>
        <dbReference type="ARBA" id="ARBA00022452"/>
    </source>
</evidence>
<evidence type="ECO:0000256" key="5">
    <source>
        <dbReference type="ARBA" id="ARBA00022597"/>
    </source>
</evidence>
<evidence type="ECO:0000256" key="13">
    <source>
        <dbReference type="ARBA" id="ARBA00023237"/>
    </source>
</evidence>
<evidence type="ECO:0000256" key="2">
    <source>
        <dbReference type="ARBA" id="ARBA00009450"/>
    </source>
</evidence>
<feature type="chain" id="PRO_5011397459" evidence="15">
    <location>
        <begin position="24"/>
        <end position="366"/>
    </location>
</feature>
<keyword evidence="8" id="KW-0625">Polysaccharide transport</keyword>
<feature type="domain" description="Outer-membrane lipoprotein Wza C-terminal" evidence="17">
    <location>
        <begin position="334"/>
        <end position="363"/>
    </location>
</feature>
<keyword evidence="13" id="KW-0998">Cell outer membrane</keyword>
<evidence type="ECO:0000256" key="10">
    <source>
        <dbReference type="ARBA" id="ARBA00023114"/>
    </source>
</evidence>
<evidence type="ECO:0000256" key="14">
    <source>
        <dbReference type="ARBA" id="ARBA00023288"/>
    </source>
</evidence>
<organism evidence="19 21">
    <name type="scientific">Photobacterium damsela subsp. piscicida</name>
    <name type="common">Pasteurella piscicida</name>
    <dbReference type="NCBI Taxonomy" id="38294"/>
    <lineage>
        <taxon>Bacteria</taxon>
        <taxon>Pseudomonadati</taxon>
        <taxon>Pseudomonadota</taxon>
        <taxon>Gammaproteobacteria</taxon>
        <taxon>Vibrionales</taxon>
        <taxon>Vibrionaceae</taxon>
        <taxon>Photobacterium</taxon>
    </lineage>
</organism>
<evidence type="ECO:0000313" key="22">
    <source>
        <dbReference type="Proteomes" id="UP000516656"/>
    </source>
</evidence>
<comment type="subcellular location">
    <subcellularLocation>
        <location evidence="1">Cell outer membrane</location>
        <topology evidence="1">Multi-pass membrane protein</topology>
    </subcellularLocation>
</comment>
<dbReference type="Pfam" id="PF22461">
    <property type="entry name" value="SLBB_2"/>
    <property type="match status" value="2"/>
</dbReference>
<dbReference type="Gene3D" id="3.30.1950.10">
    <property type="entry name" value="wza like domain"/>
    <property type="match status" value="1"/>
</dbReference>
<reference evidence="21" key="2">
    <citation type="submission" date="2017-05" db="EMBL/GenBank/DDBJ databases">
        <title>Whole genome sequence of fish pathogenic bacteria, Photobacterium damselae subsp. piscicida, strain 91-197, isolated from hybrid striped bass (Morone sp.) in USA.</title>
        <authorList>
            <person name="Teru Y."/>
            <person name="Hikima J."/>
            <person name="Kono T."/>
            <person name="Sakai M."/>
            <person name="Takano T."/>
            <person name="Hawke J.P."/>
            <person name="Takeyama H."/>
            <person name="Aoki T."/>
        </authorList>
    </citation>
    <scope>NUCLEOTIDE SEQUENCE [LARGE SCALE GENOMIC DNA]</scope>
    <source>
        <strain evidence="21">91-197</strain>
    </source>
</reference>
<dbReference type="Gene3D" id="1.20.5.70">
    <property type="match status" value="1"/>
</dbReference>
<dbReference type="GO" id="GO:0046930">
    <property type="term" value="C:pore complex"/>
    <property type="evidence" value="ECO:0007669"/>
    <property type="project" value="UniProtKB-KW"/>
</dbReference>
<dbReference type="InterPro" id="IPR003715">
    <property type="entry name" value="Poly_export_N"/>
</dbReference>
<gene>
    <name evidence="20" type="ORF">IC627_20730</name>
    <name evidence="19" type="ORF">PDPUS_2_00913</name>
</gene>
<dbReference type="RefSeq" id="WP_044178390.1">
    <property type="nucleotide sequence ID" value="NZ_AP018046.1"/>
</dbReference>
<dbReference type="Proteomes" id="UP000218676">
    <property type="component" value="Chromosome 2"/>
</dbReference>
<dbReference type="Gene3D" id="3.10.560.10">
    <property type="entry name" value="Outer membrane lipoprotein wza domain like"/>
    <property type="match status" value="2"/>
</dbReference>
<dbReference type="EMBL" id="CP061855">
    <property type="protein sequence ID" value="QOD58194.1"/>
    <property type="molecule type" value="Genomic_DNA"/>
</dbReference>
<feature type="signal peptide" evidence="15">
    <location>
        <begin position="1"/>
        <end position="23"/>
    </location>
</feature>
<keyword evidence="10" id="KW-0626">Porin</keyword>
<reference evidence="20 22" key="3">
    <citation type="submission" date="2020-09" db="EMBL/GenBank/DDBJ databases">
        <title>Complete, closed and curated genome sequences of Photobacterium damselae subsp. piscicida isolates from Australia indicate localised evolution and additional plasmid-borne pathogenicity mechanisms.</title>
        <authorList>
            <person name="Baseggio L."/>
            <person name="Silayeva O."/>
            <person name="Buller N."/>
            <person name="Landos M."/>
            <person name="Engelstaedter J."/>
            <person name="Barnes A.C."/>
        </authorList>
    </citation>
    <scope>NUCLEOTIDE SEQUENCE [LARGE SCALE GENOMIC DNA]</scope>
    <source>
        <strain evidence="20 22">AS-16-0540-1</strain>
    </source>
</reference>
<feature type="domain" description="Polysaccharide export protein N-terminal" evidence="16">
    <location>
        <begin position="73"/>
        <end position="156"/>
    </location>
</feature>
<evidence type="ECO:0000256" key="3">
    <source>
        <dbReference type="ARBA" id="ARBA00022448"/>
    </source>
</evidence>
<dbReference type="Pfam" id="PF18412">
    <property type="entry name" value="Wza_C"/>
    <property type="match status" value="1"/>
</dbReference>
<dbReference type="GO" id="GO:0015288">
    <property type="term" value="F:porin activity"/>
    <property type="evidence" value="ECO:0007669"/>
    <property type="project" value="UniProtKB-KW"/>
</dbReference>
<dbReference type="InterPro" id="IPR040716">
    <property type="entry name" value="Wza_C"/>
</dbReference>
<dbReference type="InterPro" id="IPR049712">
    <property type="entry name" value="Poly_export"/>
</dbReference>
<evidence type="ECO:0000313" key="19">
    <source>
        <dbReference type="EMBL" id="BAX55499.1"/>
    </source>
</evidence>
<keyword evidence="12" id="KW-0564">Palmitate</keyword>
<evidence type="ECO:0000256" key="15">
    <source>
        <dbReference type="SAM" id="SignalP"/>
    </source>
</evidence>
<accession>A0A1Q9GVQ8</accession>
<keyword evidence="5" id="KW-0762">Sugar transport</keyword>
<sequence length="366" mass="40177">MKKVVLSAIALAVLSGCATSTHLEVKNQNVIESKSENLEARFYSVSSENVKTFNKGSLISPTRNTKLETEIEDYKYLIGVGDVLSVVVYDHPELTIAQGGYRSASEAGNWVHDDGTIFYPFIGRIKVEGKTVSQVRSIIANRLSGYIEQPQVDVNVASFKSQKVYVTGEIKNPNHVAISNVPLTVMDAVNQSGGLSSDADWRNVTLTRDGKETMISLYALMQKGDLTQNHLLKNGDIIHVPRNDGQKVFVLGEVKKPTTVKIDRAGMSLTEALGEVGGIDDLTADATGIFVIRKSQDPNAKADIFQLDITDATNLVLGTEFDLNPYDVVYVTSAPLTRWNRLISKLLPTVTGFNELSESVLRVRNW</sequence>
<dbReference type="PANTHER" id="PTHR33619">
    <property type="entry name" value="POLYSACCHARIDE EXPORT PROTEIN GFCE-RELATED"/>
    <property type="match status" value="1"/>
</dbReference>
<keyword evidence="11" id="KW-0472">Membrane</keyword>
<dbReference type="PROSITE" id="PS51257">
    <property type="entry name" value="PROKAR_LIPOPROTEIN"/>
    <property type="match status" value="1"/>
</dbReference>
<dbReference type="GO" id="GO:0006811">
    <property type="term" value="P:monoatomic ion transport"/>
    <property type="evidence" value="ECO:0007669"/>
    <property type="project" value="UniProtKB-KW"/>
</dbReference>
<dbReference type="GO" id="GO:0015159">
    <property type="term" value="F:polysaccharide transmembrane transporter activity"/>
    <property type="evidence" value="ECO:0007669"/>
    <property type="project" value="InterPro"/>
</dbReference>
<keyword evidence="9" id="KW-0406">Ion transport</keyword>
<comment type="similarity">
    <text evidence="2">Belongs to the BexD/CtrA/VexA family.</text>
</comment>
<evidence type="ECO:0000259" key="18">
    <source>
        <dbReference type="Pfam" id="PF22461"/>
    </source>
</evidence>
<dbReference type="EMBL" id="AP018046">
    <property type="protein sequence ID" value="BAX55499.1"/>
    <property type="molecule type" value="Genomic_DNA"/>
</dbReference>
<evidence type="ECO:0000256" key="12">
    <source>
        <dbReference type="ARBA" id="ARBA00023139"/>
    </source>
</evidence>
<dbReference type="AlphaFoldDB" id="A0A1Q9GVQ8"/>
<name>A0A1Q9GVQ8_PHODP</name>
<dbReference type="NCBIfam" id="NF011658">
    <property type="entry name" value="PRK15078.1"/>
    <property type="match status" value="1"/>
</dbReference>
<proteinExistence type="inferred from homology"/>
<evidence type="ECO:0000259" key="17">
    <source>
        <dbReference type="Pfam" id="PF18412"/>
    </source>
</evidence>
<keyword evidence="7 15" id="KW-0732">Signal</keyword>
<feature type="domain" description="SLBB" evidence="18">
    <location>
        <begin position="162"/>
        <end position="240"/>
    </location>
</feature>
<evidence type="ECO:0000256" key="8">
    <source>
        <dbReference type="ARBA" id="ARBA00023047"/>
    </source>
</evidence>
<evidence type="ECO:0000256" key="9">
    <source>
        <dbReference type="ARBA" id="ARBA00023065"/>
    </source>
</evidence>
<evidence type="ECO:0000256" key="1">
    <source>
        <dbReference type="ARBA" id="ARBA00004571"/>
    </source>
</evidence>
<dbReference type="Pfam" id="PF02563">
    <property type="entry name" value="Poly_export"/>
    <property type="match status" value="1"/>
</dbReference>
<evidence type="ECO:0000256" key="7">
    <source>
        <dbReference type="ARBA" id="ARBA00022729"/>
    </source>
</evidence>
<reference evidence="19" key="1">
    <citation type="journal article" date="2017" name="Genome Announc.">
        <title>Whole-Genome Sequence of Photobacterium damselae subsp. piscicida Strain 91-197, Isolated from Hybrid Striped Bass (Morone sp.) in the United States.</title>
        <authorList>
            <person name="Teru Y."/>
            <person name="Hikima J."/>
            <person name="Kono T."/>
            <person name="Sakai M."/>
            <person name="Takano T."/>
            <person name="Hawke J.P."/>
            <person name="Takeyama H."/>
            <person name="Aoki T."/>
        </authorList>
    </citation>
    <scope>NUCLEOTIDE SEQUENCE</scope>
    <source>
        <strain evidence="19">91-197</strain>
    </source>
</reference>
<protein>
    <submittedName>
        <fullName evidence="20">Polysaccharide biosynthesis/export family protein</fullName>
    </submittedName>
    <submittedName>
        <fullName evidence="19">Polysaccharide biosynthesis/export protein</fullName>
    </submittedName>
</protein>
<dbReference type="GO" id="GO:0009279">
    <property type="term" value="C:cell outer membrane"/>
    <property type="evidence" value="ECO:0007669"/>
    <property type="project" value="UniProtKB-SubCell"/>
</dbReference>
<dbReference type="InterPro" id="IPR054765">
    <property type="entry name" value="SLBB_dom"/>
</dbReference>
<evidence type="ECO:0000313" key="21">
    <source>
        <dbReference type="Proteomes" id="UP000218676"/>
    </source>
</evidence>
<evidence type="ECO:0000256" key="11">
    <source>
        <dbReference type="ARBA" id="ARBA00023136"/>
    </source>
</evidence>
<evidence type="ECO:0000256" key="6">
    <source>
        <dbReference type="ARBA" id="ARBA00022692"/>
    </source>
</evidence>
<dbReference type="PANTHER" id="PTHR33619:SF3">
    <property type="entry name" value="POLYSACCHARIDE EXPORT PROTEIN GFCE-RELATED"/>
    <property type="match status" value="1"/>
</dbReference>
<dbReference type="Proteomes" id="UP000516656">
    <property type="component" value="Chromosome 2"/>
</dbReference>
<feature type="domain" description="SLBB" evidence="18">
    <location>
        <begin position="246"/>
        <end position="331"/>
    </location>
</feature>
<evidence type="ECO:0000313" key="20">
    <source>
        <dbReference type="EMBL" id="QOD58194.1"/>
    </source>
</evidence>